<comment type="caution">
    <text evidence="2">The sequence shown here is derived from an EMBL/GenBank/DDBJ whole genome shotgun (WGS) entry which is preliminary data.</text>
</comment>
<protein>
    <submittedName>
        <fullName evidence="2">Uncharacterized protein</fullName>
    </submittedName>
</protein>
<evidence type="ECO:0000313" key="3">
    <source>
        <dbReference type="Proteomes" id="UP000320095"/>
    </source>
</evidence>
<keyword evidence="1" id="KW-1133">Transmembrane helix</keyword>
<dbReference type="PANTHER" id="PTHR42305">
    <property type="entry name" value="MEMBRANE PROTEIN RV1733C-RELATED"/>
    <property type="match status" value="1"/>
</dbReference>
<evidence type="ECO:0000313" key="2">
    <source>
        <dbReference type="EMBL" id="TPG32726.1"/>
    </source>
</evidence>
<organism evidence="2 3">
    <name type="scientific">Mycolicibacterium hodleri</name>
    <dbReference type="NCBI Taxonomy" id="49897"/>
    <lineage>
        <taxon>Bacteria</taxon>
        <taxon>Bacillati</taxon>
        <taxon>Actinomycetota</taxon>
        <taxon>Actinomycetes</taxon>
        <taxon>Mycobacteriales</taxon>
        <taxon>Mycobacteriaceae</taxon>
        <taxon>Mycolicibacterium</taxon>
    </lineage>
</organism>
<proteinExistence type="predicted"/>
<keyword evidence="1" id="KW-0472">Membrane</keyword>
<dbReference type="PANTHER" id="PTHR42305:SF1">
    <property type="entry name" value="MEMBRANE PROTEIN RV1733C-RELATED"/>
    <property type="match status" value="1"/>
</dbReference>
<feature type="transmembrane region" description="Helical" evidence="1">
    <location>
        <begin position="226"/>
        <end position="247"/>
    </location>
</feature>
<keyword evidence="1" id="KW-0812">Transmembrane</keyword>
<feature type="transmembrane region" description="Helical" evidence="1">
    <location>
        <begin position="113"/>
        <end position="136"/>
    </location>
</feature>
<keyword evidence="3" id="KW-1185">Reference proteome</keyword>
<evidence type="ECO:0000256" key="1">
    <source>
        <dbReference type="SAM" id="Phobius"/>
    </source>
</evidence>
<gene>
    <name evidence="2" type="ORF">EAH80_18135</name>
</gene>
<dbReference type="InterPro" id="IPR039708">
    <property type="entry name" value="MT1774/Rv1733c-like"/>
</dbReference>
<dbReference type="EMBL" id="RCZG01000007">
    <property type="protein sequence ID" value="TPG32726.1"/>
    <property type="molecule type" value="Genomic_DNA"/>
</dbReference>
<dbReference type="Proteomes" id="UP000320095">
    <property type="component" value="Unassembled WGS sequence"/>
</dbReference>
<dbReference type="AlphaFoldDB" id="A0A502E890"/>
<name>A0A502E890_9MYCO</name>
<reference evidence="2 3" key="1">
    <citation type="journal article" date="2019" name="Environ. Microbiol.">
        <title>Species interactions and distinct microbial communities in high Arctic permafrost affected cryosols are associated with the CH4 and CO2 gas fluxes.</title>
        <authorList>
            <person name="Altshuler I."/>
            <person name="Hamel J."/>
            <person name="Turney S."/>
            <person name="Magnuson E."/>
            <person name="Levesque R."/>
            <person name="Greer C."/>
            <person name="Whyte L.G."/>
        </authorList>
    </citation>
    <scope>NUCLEOTIDE SEQUENCE [LARGE SCALE GENOMIC DNA]</scope>
    <source>
        <strain evidence="2 3">S5.20</strain>
    </source>
</reference>
<sequence>MHDGSSDPAAVSRLMIGRYVGSTRVRWGRWSPIERRRSPLPGALALVTSVDDEGTLDSGGPKRAESESHVMDARCFAEGDVMQTFTIDLGRSWCRRLFGKHPLIRTSDRIETLVFVVAAMVAVMAIPVAASIGTAVHDTRSRVYAEQAHSRHVVIARAVTESVVIPTANSIDFNVRARWNVFGSSHVEVIPVVDPVQAGDRIEVWVDQAGGWVAAPTSRYRAGQEALGVAVLMWLCVAAAAAICVALSRRRLNRTRYAEWDRELDTLSRGGRFTGGA</sequence>
<accession>A0A502E890</accession>